<feature type="transmembrane region" description="Helical" evidence="1">
    <location>
        <begin position="74"/>
        <end position="95"/>
    </location>
</feature>
<keyword evidence="1" id="KW-1133">Transmembrane helix</keyword>
<evidence type="ECO:0000313" key="3">
    <source>
        <dbReference type="Proteomes" id="UP000001422"/>
    </source>
</evidence>
<sequence>MLISILTGFAAGAVHVVGGADHLVAMAPFSLRKPMPALRAGFAWGAGHSAGVVILALISIGLKDLVHVETMSSWAEFLVGVALLVVGALAVRTAFGLELHSHEHHHEGDQPHQHLHLHVRGQSNHRRHAHAASGLGLLHGLAGASHLLAVIPALALPPVAAFGYLMAYLCGSIAAMVAVVAVVSFLTLRSGARLLPWLVGGTGALSIVTGAIWLQKTSAAIF</sequence>
<evidence type="ECO:0000256" key="1">
    <source>
        <dbReference type="SAM" id="Phobius"/>
    </source>
</evidence>
<dbReference type="EMBL" id="BX569693">
    <property type="protein sequence ID" value="CAE08143.1"/>
    <property type="molecule type" value="Genomic_DNA"/>
</dbReference>
<evidence type="ECO:0008006" key="4">
    <source>
        <dbReference type="Google" id="ProtNLM"/>
    </source>
</evidence>
<feature type="transmembrane region" description="Helical" evidence="1">
    <location>
        <begin position="194"/>
        <end position="214"/>
    </location>
</feature>
<dbReference type="STRING" id="84588.SYNW1628"/>
<gene>
    <name evidence="2" type="ordered locus">SYNW1628</name>
</gene>
<keyword evidence="1" id="KW-0812">Transmembrane</keyword>
<reference evidence="2 3" key="1">
    <citation type="journal article" date="2003" name="Nature">
        <title>The genome of a motile marine Synechococcus.</title>
        <authorList>
            <person name="Palenik B."/>
            <person name="Brahamsha B."/>
            <person name="Larimer F."/>
            <person name="Land M."/>
            <person name="Hauser L."/>
            <person name="Chain P."/>
            <person name="Lamerdin J."/>
            <person name="Regala W."/>
            <person name="Allen E.A."/>
            <person name="McCarren J."/>
            <person name="Paulsen I."/>
            <person name="Dufresne A."/>
            <person name="Partensky F."/>
            <person name="Webb E."/>
            <person name="Waterbury J."/>
        </authorList>
    </citation>
    <scope>NUCLEOTIDE SEQUENCE [LARGE SCALE GENOMIC DNA]</scope>
    <source>
        <strain evidence="2 3">WH8102</strain>
    </source>
</reference>
<dbReference type="eggNOG" id="COG2215">
    <property type="taxonomic scope" value="Bacteria"/>
</dbReference>
<dbReference type="HOGENOM" id="CLU_053247_2_0_3"/>
<keyword evidence="1" id="KW-0472">Membrane</keyword>
<dbReference type="PANTHER" id="PTHR33876">
    <property type="entry name" value="UNNAMED PRODUCT"/>
    <property type="match status" value="1"/>
</dbReference>
<feature type="transmembrane region" description="Helical" evidence="1">
    <location>
        <begin position="43"/>
        <end position="62"/>
    </location>
</feature>
<feature type="transmembrane region" description="Helical" evidence="1">
    <location>
        <begin position="136"/>
        <end position="156"/>
    </location>
</feature>
<organism evidence="2 3">
    <name type="scientific">Parasynechococcus marenigrum (strain WH8102)</name>
    <dbReference type="NCBI Taxonomy" id="84588"/>
    <lineage>
        <taxon>Bacteria</taxon>
        <taxon>Bacillati</taxon>
        <taxon>Cyanobacteriota</taxon>
        <taxon>Cyanophyceae</taxon>
        <taxon>Synechococcales</taxon>
        <taxon>Prochlorococcaceae</taxon>
        <taxon>Parasynechococcus</taxon>
        <taxon>Parasynechococcus marenigrum</taxon>
    </lineage>
</organism>
<feature type="transmembrane region" description="Helical" evidence="1">
    <location>
        <begin position="168"/>
        <end position="188"/>
    </location>
</feature>
<dbReference type="RefSeq" id="WP_011128492.1">
    <property type="nucleotide sequence ID" value="NC_005070.1"/>
</dbReference>
<dbReference type="PANTHER" id="PTHR33876:SF4">
    <property type="entry name" value="CHLOROPLAST PROTEIN FOR GROWTH AND FERTILITY 2"/>
    <property type="match status" value="1"/>
</dbReference>
<accession>Q7U5R9</accession>
<dbReference type="Proteomes" id="UP000001422">
    <property type="component" value="Chromosome"/>
</dbReference>
<dbReference type="KEGG" id="syw:SYNW1628"/>
<protein>
    <recommendedName>
        <fullName evidence="4">Hydantoin utilization protein A</fullName>
    </recommendedName>
</protein>
<keyword evidence="3" id="KW-1185">Reference proteome</keyword>
<proteinExistence type="predicted"/>
<dbReference type="InterPro" id="IPR052776">
    <property type="entry name" value="Chloro_ReproSupport/MetalTrans"/>
</dbReference>
<evidence type="ECO:0000313" key="2">
    <source>
        <dbReference type="EMBL" id="CAE08143.1"/>
    </source>
</evidence>
<dbReference type="AlphaFoldDB" id="Q7U5R9"/>
<name>Q7U5R9_PARMW</name>